<accession>A0A1G4GB23</accession>
<gene>
    <name evidence="4" type="primary">susC81</name>
    <name evidence="4" type="ORF">ING2E5A_2923</name>
</gene>
<feature type="chain" id="PRO_5009604047" evidence="2">
    <location>
        <begin position="21"/>
        <end position="1037"/>
    </location>
</feature>
<keyword evidence="1" id="KW-0813">Transport</keyword>
<evidence type="ECO:0000256" key="1">
    <source>
        <dbReference type="PROSITE-ProRule" id="PRU01360"/>
    </source>
</evidence>
<dbReference type="InterPro" id="IPR008969">
    <property type="entry name" value="CarboxyPept-like_regulatory"/>
</dbReference>
<evidence type="ECO:0000313" key="5">
    <source>
        <dbReference type="Proteomes" id="UP000178485"/>
    </source>
</evidence>
<feature type="domain" description="TonB-dependent receptor plug" evidence="3">
    <location>
        <begin position="119"/>
        <end position="223"/>
    </location>
</feature>
<feature type="signal peptide" evidence="2">
    <location>
        <begin position="1"/>
        <end position="20"/>
    </location>
</feature>
<dbReference type="Gene3D" id="2.170.130.10">
    <property type="entry name" value="TonB-dependent receptor, plug domain"/>
    <property type="match status" value="1"/>
</dbReference>
<organism evidence="4 5">
    <name type="scientific">Petrimonas mucosa</name>
    <dbReference type="NCBI Taxonomy" id="1642646"/>
    <lineage>
        <taxon>Bacteria</taxon>
        <taxon>Pseudomonadati</taxon>
        <taxon>Bacteroidota</taxon>
        <taxon>Bacteroidia</taxon>
        <taxon>Bacteroidales</taxon>
        <taxon>Dysgonomonadaceae</taxon>
        <taxon>Petrimonas</taxon>
    </lineage>
</organism>
<dbReference type="InterPro" id="IPR023997">
    <property type="entry name" value="TonB-dep_OMP_SusC/RagA_CS"/>
</dbReference>
<name>A0A1G4GB23_9BACT</name>
<evidence type="ECO:0000259" key="3">
    <source>
        <dbReference type="Pfam" id="PF07715"/>
    </source>
</evidence>
<dbReference type="FunFam" id="2.170.130.10:FF:000003">
    <property type="entry name" value="SusC/RagA family TonB-linked outer membrane protein"/>
    <property type="match status" value="1"/>
</dbReference>
<dbReference type="InterPro" id="IPR039426">
    <property type="entry name" value="TonB-dep_rcpt-like"/>
</dbReference>
<dbReference type="RefSeq" id="WP_071137953.1">
    <property type="nucleotide sequence ID" value="NZ_LT608328.1"/>
</dbReference>
<dbReference type="STRING" id="1642646.ING2E5A_2923"/>
<dbReference type="AlphaFoldDB" id="A0A1G4GB23"/>
<keyword evidence="4" id="KW-0675">Receptor</keyword>
<keyword evidence="2" id="KW-0732">Signal</keyword>
<dbReference type="Proteomes" id="UP000178485">
    <property type="component" value="Chromosome i"/>
</dbReference>
<protein>
    <submittedName>
        <fullName evidence="4">TonB-dependent receptor SusC</fullName>
    </submittedName>
</protein>
<dbReference type="NCBIfam" id="TIGR04057">
    <property type="entry name" value="SusC_RagA_signa"/>
    <property type="match status" value="1"/>
</dbReference>
<keyword evidence="1" id="KW-0472">Membrane</keyword>
<dbReference type="GO" id="GO:0009279">
    <property type="term" value="C:cell outer membrane"/>
    <property type="evidence" value="ECO:0007669"/>
    <property type="project" value="UniProtKB-SubCell"/>
</dbReference>
<comment type="similarity">
    <text evidence="1">Belongs to the TonB-dependent receptor family.</text>
</comment>
<evidence type="ECO:0000313" key="4">
    <source>
        <dbReference type="EMBL" id="SCM59718.1"/>
    </source>
</evidence>
<keyword evidence="1" id="KW-0998">Cell outer membrane</keyword>
<sequence>MKKYILLIVCTVIGTWSIFAQQKTVEVTGTIVDEKGEPLIGATVVVKEKPGLGVASDIDGNYKIKMEAFQYLVFSYLGYETQEHLVKDENTVLNIIMQESKATALDEVTVTGVGPQKKVTVTGAITTVEVGTLKTPVSSLTNALAGNVAGVMAMQRSGQPGSNTSEFWIRGISTFGGSSSALILVDGFERSMDELNIEDIESFSVLKDASATAIYGSRGANGVILINTKRGSEGKVEVNVKSEYTWTTRTKTPRFVDGLTYASMANEARTTRNQKAVYNDYELMMIADQLDPDIYPNVNWMDLLLKDGAPTYRASISAKGGGSKARYYLSGSFLDEGGMYNVDKTMKEYNTNANYQRYNYRLNMDMNITTSTLIQVGIGGALEKSNHAGTTSDNIWYSIFGYNPISTPVYYTNGYVPVIQQEESEMLERRYNPWIAATQTGYSEIWQNTINSNITLDQKLDFITEGLKFIGRFGYDTYNYNYIQRRKNPEMWRAERQRDTNGNIVFNRMVPERLLAQYSSASGDRKEFIEAEVSYGRTFDAHNVGSVLKYTQDNYVNTSSIGGDIMAGIARRHQGLAGNFSYGYMNRYLLNYNFGYNGSENFAKGHQFGFFPSYSAAWNVAEEPFVQERIDWLGMLKIRYSYGEVGTDNSTSRFPYLADFGNYSRSTPAGSEEIGYNWGDLNSPFRYPGLTYTRVSSNNVTWEIAKKHDLGLDLYLWGDKFGLTVDYFNERRDGIYMVRSYLPDMVGIQGQNPSANIGSVKNNGFDGNFKLDHKIGEVSMQVRGNFTYSRNEITEADELVNRYPYLRRTGFRVDQAKGLIALGLFKDYEDIRNSPRQDFGNAMDVMPGDIKYKDINGDGIVNDDDVVPIGATTRPNLIYGFGVSANWHGFDFNVHMQGAGKSHFFINGFTVYPFINGEWGNILADMAEGNRWILGVNEDPNADYPRLSYGGNANNYRPSTYWLRDGSYLRLKTLEVGYTLPKALTTRWYMERVRFHFIGQNLLTFSKFKLWDPEMGSSNGMKYPLGKTVTFGFTVNI</sequence>
<dbReference type="KEGG" id="pmuc:ING2E5A_2923"/>
<dbReference type="InterPro" id="IPR023996">
    <property type="entry name" value="TonB-dep_OMP_SusC/RagA"/>
</dbReference>
<dbReference type="PROSITE" id="PS52016">
    <property type="entry name" value="TONB_DEPENDENT_REC_3"/>
    <property type="match status" value="1"/>
</dbReference>
<dbReference type="InterPro" id="IPR037066">
    <property type="entry name" value="Plug_dom_sf"/>
</dbReference>
<comment type="subcellular location">
    <subcellularLocation>
        <location evidence="1">Cell outer membrane</location>
        <topology evidence="1">Multi-pass membrane protein</topology>
    </subcellularLocation>
</comment>
<dbReference type="SUPFAM" id="SSF56935">
    <property type="entry name" value="Porins"/>
    <property type="match status" value="1"/>
</dbReference>
<keyword evidence="5" id="KW-1185">Reference proteome</keyword>
<dbReference type="SUPFAM" id="SSF49464">
    <property type="entry name" value="Carboxypeptidase regulatory domain-like"/>
    <property type="match status" value="1"/>
</dbReference>
<reference evidence="4 5" key="1">
    <citation type="submission" date="2016-08" db="EMBL/GenBank/DDBJ databases">
        <authorList>
            <person name="Seilhamer J.J."/>
        </authorList>
    </citation>
    <scope>NUCLEOTIDE SEQUENCE [LARGE SCALE GENOMIC DNA]</scope>
    <source>
        <strain evidence="4">ING2-E5A</strain>
    </source>
</reference>
<proteinExistence type="inferred from homology"/>
<dbReference type="Pfam" id="PF13715">
    <property type="entry name" value="CarbopepD_reg_2"/>
    <property type="match status" value="1"/>
</dbReference>
<dbReference type="Pfam" id="PF07715">
    <property type="entry name" value="Plug"/>
    <property type="match status" value="1"/>
</dbReference>
<dbReference type="EMBL" id="LT608328">
    <property type="protein sequence ID" value="SCM59718.1"/>
    <property type="molecule type" value="Genomic_DNA"/>
</dbReference>
<dbReference type="InterPro" id="IPR012910">
    <property type="entry name" value="Plug_dom"/>
</dbReference>
<keyword evidence="1" id="KW-1134">Transmembrane beta strand</keyword>
<evidence type="ECO:0000256" key="2">
    <source>
        <dbReference type="SAM" id="SignalP"/>
    </source>
</evidence>
<keyword evidence="1" id="KW-0812">Transmembrane</keyword>
<dbReference type="NCBIfam" id="TIGR04056">
    <property type="entry name" value="OMP_RagA_SusC"/>
    <property type="match status" value="1"/>
</dbReference>
<dbReference type="FunFam" id="2.60.40.1120:FF:000003">
    <property type="entry name" value="Outer membrane protein Omp121"/>
    <property type="match status" value="1"/>
</dbReference>
<dbReference type="Gene3D" id="2.60.40.1120">
    <property type="entry name" value="Carboxypeptidase-like, regulatory domain"/>
    <property type="match status" value="1"/>
</dbReference>